<dbReference type="GO" id="GO:0016757">
    <property type="term" value="F:glycosyltransferase activity"/>
    <property type="evidence" value="ECO:0007669"/>
    <property type="project" value="UniProtKB-KW"/>
</dbReference>
<dbReference type="CDD" id="cd03801">
    <property type="entry name" value="GT4_PimA-like"/>
    <property type="match status" value="1"/>
</dbReference>
<evidence type="ECO:0000256" key="3">
    <source>
        <dbReference type="ARBA" id="ARBA00022679"/>
    </source>
</evidence>
<dbReference type="SUPFAM" id="SSF53756">
    <property type="entry name" value="UDP-Glycosyltransferase/glycogen phosphorylase"/>
    <property type="match status" value="1"/>
</dbReference>
<dbReference type="PANTHER" id="PTHR45947">
    <property type="entry name" value="SULFOQUINOVOSYL TRANSFERASE SQD2"/>
    <property type="match status" value="1"/>
</dbReference>
<evidence type="ECO:0000313" key="6">
    <source>
        <dbReference type="Proteomes" id="UP000224915"/>
    </source>
</evidence>
<proteinExistence type="predicted"/>
<dbReference type="PANTHER" id="PTHR45947:SF3">
    <property type="entry name" value="SULFOQUINOVOSYL TRANSFERASE SQD2"/>
    <property type="match status" value="1"/>
</dbReference>
<dbReference type="OrthoDB" id="509705at2"/>
<dbReference type="AlphaFoldDB" id="A0A2A9CYG7"/>
<dbReference type="Gene3D" id="3.40.50.2000">
    <property type="entry name" value="Glycogen Phosphorylase B"/>
    <property type="match status" value="2"/>
</dbReference>
<protein>
    <recommendedName>
        <fullName evidence="1">D-inositol 3-phosphate glycosyltransferase</fullName>
    </recommendedName>
</protein>
<evidence type="ECO:0000256" key="2">
    <source>
        <dbReference type="ARBA" id="ARBA00022676"/>
    </source>
</evidence>
<comment type="caution">
    <text evidence="5">The sequence shown here is derived from an EMBL/GenBank/DDBJ whole genome shotgun (WGS) entry which is preliminary data.</text>
</comment>
<dbReference type="GO" id="GO:1901137">
    <property type="term" value="P:carbohydrate derivative biosynthetic process"/>
    <property type="evidence" value="ECO:0007669"/>
    <property type="project" value="UniProtKB-ARBA"/>
</dbReference>
<dbReference type="InterPro" id="IPR050194">
    <property type="entry name" value="Glycosyltransferase_grp1"/>
</dbReference>
<name>A0A2A9CYG7_9MICO</name>
<feature type="domain" description="Glycosyltransferase subfamily 4-like N-terminal" evidence="4">
    <location>
        <begin position="192"/>
        <end position="371"/>
    </location>
</feature>
<keyword evidence="3 5" id="KW-0808">Transferase</keyword>
<gene>
    <name evidence="5" type="ORF">ATL40_0203</name>
</gene>
<dbReference type="Pfam" id="PF13579">
    <property type="entry name" value="Glyco_trans_4_4"/>
    <property type="match status" value="1"/>
</dbReference>
<evidence type="ECO:0000313" key="5">
    <source>
        <dbReference type="EMBL" id="PFG18660.1"/>
    </source>
</evidence>
<reference evidence="5 6" key="1">
    <citation type="submission" date="2017-10" db="EMBL/GenBank/DDBJ databases">
        <title>Sequencing the genomes of 1000 actinobacteria strains.</title>
        <authorList>
            <person name="Klenk H.-P."/>
        </authorList>
    </citation>
    <scope>NUCLEOTIDE SEQUENCE [LARGE SCALE GENOMIC DNA]</scope>
    <source>
        <strain evidence="5 6">DSM 21801</strain>
    </source>
</reference>
<dbReference type="Proteomes" id="UP000224915">
    <property type="component" value="Unassembled WGS sequence"/>
</dbReference>
<dbReference type="Pfam" id="PF13692">
    <property type="entry name" value="Glyco_trans_1_4"/>
    <property type="match status" value="1"/>
</dbReference>
<accession>A0A2A9CYG7</accession>
<dbReference type="EMBL" id="PDJD01000001">
    <property type="protein sequence ID" value="PFG18660.1"/>
    <property type="molecule type" value="Genomic_DNA"/>
</dbReference>
<keyword evidence="2" id="KW-0328">Glycosyltransferase</keyword>
<evidence type="ECO:0000256" key="1">
    <source>
        <dbReference type="ARBA" id="ARBA00021292"/>
    </source>
</evidence>
<keyword evidence="6" id="KW-1185">Reference proteome</keyword>
<sequence length="578" mass="61288">MTPRPRELARNLVLGVSTAAGMAAEDPSLLLVQAARRLPTRVRHGVVRLLLAGAPSPQRRAVGAWLGGHDGEARELLSAVLTGARPGSHPVLAEIGVLLDVPGAHLAGSRATAARAALRRGEVSRAVELARGTPLAARFASERCAMTPGHDLRTLPAAALSAASTAGTAGTAASPPRALHVLTNSFPHTPSGYAVRSHQVLLAQREAGVAVEAVTRVGYPITVGKAFARHRDVVDGVGYSRLVPWRSARTPGARLQQQLEELRPLARRYRPTVLHTTTNYTNALVTRALARELGVPWVYEARGVLEDTWVASFPPHLREAAAASEKHALLRARELEVACSADRVVTLSEVLREDLVARGVPRDRTRVVPNGVDGRLLEVREAPAAARWALGLPGEGFWVGTVSSLVAYEGLDTLLRAVALARAEGVDVRAALVGDGVSAPGLGRLSEDLGLGESVIMPGRVTTAQAERWYLALDAFAVPRVDSAVTRSVTPLKPVTAMALGRPVIASDLPALREVTGGAALFSQAESPESVAQAILRLARNQDARDELAAAGRAEAAQRTWNSLGRRYRAMYEEVVSA</sequence>
<dbReference type="InterPro" id="IPR028098">
    <property type="entry name" value="Glyco_trans_4-like_N"/>
</dbReference>
<evidence type="ECO:0000259" key="4">
    <source>
        <dbReference type="Pfam" id="PF13579"/>
    </source>
</evidence>
<organism evidence="5 6">
    <name type="scientific">Serinibacter salmoneus</name>
    <dbReference type="NCBI Taxonomy" id="556530"/>
    <lineage>
        <taxon>Bacteria</taxon>
        <taxon>Bacillati</taxon>
        <taxon>Actinomycetota</taxon>
        <taxon>Actinomycetes</taxon>
        <taxon>Micrococcales</taxon>
        <taxon>Beutenbergiaceae</taxon>
        <taxon>Serinibacter</taxon>
    </lineage>
</organism>
<dbReference type="RefSeq" id="WP_098467910.1">
    <property type="nucleotide sequence ID" value="NZ_PDJD01000001.1"/>
</dbReference>